<name>Q8PXR8_METMA</name>
<feature type="domain" description="DUF1616" evidence="2">
    <location>
        <begin position="18"/>
        <end position="293"/>
    </location>
</feature>
<evidence type="ECO:0000259" key="2">
    <source>
        <dbReference type="Pfam" id="PF07760"/>
    </source>
</evidence>
<proteinExistence type="predicted"/>
<dbReference type="SUPFAM" id="SSF103473">
    <property type="entry name" value="MFS general substrate transporter"/>
    <property type="match status" value="1"/>
</dbReference>
<dbReference type="KEGG" id="mma:MM_1148"/>
<feature type="transmembrane region" description="Helical" evidence="1">
    <location>
        <begin position="157"/>
        <end position="177"/>
    </location>
</feature>
<keyword evidence="1" id="KW-0472">Membrane</keyword>
<organism evidence="3 4">
    <name type="scientific">Methanosarcina mazei (strain ATCC BAA-159 / DSM 3647 / Goe1 / Go1 / JCM 11833 / OCM 88)</name>
    <name type="common">Methanosarcina frisia</name>
    <dbReference type="NCBI Taxonomy" id="192952"/>
    <lineage>
        <taxon>Archaea</taxon>
        <taxon>Methanobacteriati</taxon>
        <taxon>Methanobacteriota</taxon>
        <taxon>Stenosarchaea group</taxon>
        <taxon>Methanomicrobia</taxon>
        <taxon>Methanosarcinales</taxon>
        <taxon>Methanosarcinaceae</taxon>
        <taxon>Methanosarcina</taxon>
    </lineage>
</organism>
<protein>
    <submittedName>
        <fullName evidence="3">Conserved protein</fullName>
    </submittedName>
</protein>
<accession>Q8PXR8</accession>
<evidence type="ECO:0000313" key="3">
    <source>
        <dbReference type="EMBL" id="AAM30844.1"/>
    </source>
</evidence>
<dbReference type="Pfam" id="PF07760">
    <property type="entry name" value="DUF1616"/>
    <property type="match status" value="1"/>
</dbReference>
<feature type="transmembrane region" description="Helical" evidence="1">
    <location>
        <begin position="73"/>
        <end position="91"/>
    </location>
</feature>
<keyword evidence="1" id="KW-0812">Transmembrane</keyword>
<dbReference type="InterPro" id="IPR014495">
    <property type="entry name" value="UCP018671"/>
</dbReference>
<dbReference type="PIRSF" id="PIRSF018671">
    <property type="entry name" value="UCP018671"/>
    <property type="match status" value="1"/>
</dbReference>
<dbReference type="AlphaFoldDB" id="Q8PXR8"/>
<feature type="transmembrane region" description="Helical" evidence="1">
    <location>
        <begin position="12"/>
        <end position="31"/>
    </location>
</feature>
<dbReference type="HOGENOM" id="CLU_047794_1_0_2"/>
<reference evidence="3 4" key="1">
    <citation type="journal article" date="2002" name="J. Mol. Microbiol. Biotechnol.">
        <title>The genome of Methanosarcina mazei: evidence for lateral gene transfer between Bacteria and Archaea.</title>
        <authorList>
            <person name="Deppenmeier U."/>
            <person name="Johann A."/>
            <person name="Hartsch T."/>
            <person name="Merkl R."/>
            <person name="Schmitz R.A."/>
            <person name="Martinez-Arias R."/>
            <person name="Henne A."/>
            <person name="Wiezer A."/>
            <person name="Baumer S."/>
            <person name="Jacobi C."/>
            <person name="Bruggemann H."/>
            <person name="Lienard T."/>
            <person name="Christmann A."/>
            <person name="Bomeke M."/>
            <person name="Steckel S."/>
            <person name="Bhattacharyya A."/>
            <person name="Lykidis A."/>
            <person name="Overbeek R."/>
            <person name="Klenk H.P."/>
            <person name="Gunsalus R.P."/>
            <person name="Fritz H.J."/>
            <person name="Gottschalk G."/>
        </authorList>
    </citation>
    <scope>NUCLEOTIDE SEQUENCE [LARGE SCALE GENOMIC DNA]</scope>
    <source>
        <strain evidence="4">ATCC BAA-159 / DSM 3647 / Goe1 / Go1 / JCM 11833 / OCM 88</strain>
    </source>
</reference>
<dbReference type="InterPro" id="IPR036259">
    <property type="entry name" value="MFS_trans_sf"/>
</dbReference>
<dbReference type="InterPro" id="IPR011674">
    <property type="entry name" value="DUF1616"/>
</dbReference>
<keyword evidence="1" id="KW-1133">Transmembrane helix</keyword>
<sequence>MRSHMAGNQKFPSDLLLVAGLVILTDIIVLIPVLNESFIRIVLGLLLVLFLPGYALVALLFPAKNGLEGVERAALSIGMSVAIVPLTGLALDNTSFGIREMPLLASLSVFIILACAGAYIRRKQLPEDKAFEVSFKKSASSIVEVLGKPESSTEKTLRAFLAISLLTLAGATAYVSIFPHQHDPFTEFYILGPEGKADNYTMEYVQGKSETVIIGIANHEHRTVNYTLDVRLENKSLALPENLKHIQLEDNKTLEEPLEITPSIRGKDLELQFLLFNETEKEIPYEDLRLWIDVIGEA</sequence>
<gene>
    <name evidence="3" type="ordered locus">MM_1148</name>
</gene>
<dbReference type="Proteomes" id="UP000000595">
    <property type="component" value="Chromosome"/>
</dbReference>
<feature type="transmembrane region" description="Helical" evidence="1">
    <location>
        <begin position="37"/>
        <end position="61"/>
    </location>
</feature>
<evidence type="ECO:0000313" key="4">
    <source>
        <dbReference type="Proteomes" id="UP000000595"/>
    </source>
</evidence>
<dbReference type="EMBL" id="AE008384">
    <property type="protein sequence ID" value="AAM30844.1"/>
    <property type="molecule type" value="Genomic_DNA"/>
</dbReference>
<evidence type="ECO:0000256" key="1">
    <source>
        <dbReference type="SAM" id="Phobius"/>
    </source>
</evidence>
<feature type="transmembrane region" description="Helical" evidence="1">
    <location>
        <begin position="103"/>
        <end position="120"/>
    </location>
</feature>
<dbReference type="PATRIC" id="fig|192952.21.peg.1345"/>
<dbReference type="eggNOG" id="arCOG02884">
    <property type="taxonomic scope" value="Archaea"/>
</dbReference>